<keyword evidence="2" id="KW-0812">Transmembrane</keyword>
<keyword evidence="4" id="KW-1185">Reference proteome</keyword>
<organism evidence="3 4">
    <name type="scientific">Colletotrichum tanaceti</name>
    <dbReference type="NCBI Taxonomy" id="1306861"/>
    <lineage>
        <taxon>Eukaryota</taxon>
        <taxon>Fungi</taxon>
        <taxon>Dikarya</taxon>
        <taxon>Ascomycota</taxon>
        <taxon>Pezizomycotina</taxon>
        <taxon>Sordariomycetes</taxon>
        <taxon>Hypocreomycetidae</taxon>
        <taxon>Glomerellales</taxon>
        <taxon>Glomerellaceae</taxon>
        <taxon>Colletotrichum</taxon>
        <taxon>Colletotrichum destructivum species complex</taxon>
    </lineage>
</organism>
<keyword evidence="2" id="KW-0472">Membrane</keyword>
<feature type="region of interest" description="Disordered" evidence="1">
    <location>
        <begin position="136"/>
        <end position="159"/>
    </location>
</feature>
<accession>A0A4U6XLL7</accession>
<feature type="compositionally biased region" description="Low complexity" evidence="1">
    <location>
        <begin position="137"/>
        <end position="150"/>
    </location>
</feature>
<gene>
    <name evidence="3" type="ORF">CTA1_10615</name>
</gene>
<protein>
    <submittedName>
        <fullName evidence="3">Uncharacterized protein</fullName>
    </submittedName>
</protein>
<feature type="region of interest" description="Disordered" evidence="1">
    <location>
        <begin position="510"/>
        <end position="555"/>
    </location>
</feature>
<feature type="compositionally biased region" description="Acidic residues" evidence="1">
    <location>
        <begin position="55"/>
        <end position="78"/>
    </location>
</feature>
<name>A0A4U6XLL7_9PEZI</name>
<keyword evidence="2" id="KW-1133">Transmembrane helix</keyword>
<dbReference type="EMBL" id="PJEX01000065">
    <property type="protein sequence ID" value="TKW56523.1"/>
    <property type="molecule type" value="Genomic_DNA"/>
</dbReference>
<feature type="compositionally biased region" description="Basic and acidic residues" evidence="1">
    <location>
        <begin position="512"/>
        <end position="547"/>
    </location>
</feature>
<dbReference type="AlphaFoldDB" id="A0A4U6XLL7"/>
<dbReference type="Proteomes" id="UP000310108">
    <property type="component" value="Unassembled WGS sequence"/>
</dbReference>
<evidence type="ECO:0000313" key="4">
    <source>
        <dbReference type="Proteomes" id="UP000310108"/>
    </source>
</evidence>
<sequence>MPIVTRSQSSRRCRRPSDSPPPPTSPPPPPPGLQPTLPRRRRRSSIANNSNDDNNNNDDDDNDNDNETETDSNDEEETDTIKDDQKGQAIQLNLHLALPPPYNRQLLSLCFHAFWRTRRRLRIHFTNRGEVLLDACSSSSSSTSSSSSSDGDSDPEHQHDKLTVIDYDPIAVPSHPSSPSPRWLVPLIIACFVAASALILAAVLGHHHLQLQLQPPLRLSFEPPHARPRPITLRNLTTLTHPYARLVRLLDTDTPPASLPAIQREFAELCTLARALAIPPDACHDIVDLLDDAGVHLARVLVGTRAQAGPGNSVSALRDTVILMAWGIHKQQQEQAEAEAEAEAEEDGRGGGEGVWNATAEGIFRAVIGQLPNWWDDHNALAVPLQSALEALRKARGMEGDVLASFKRAVGSLDPNEFPAQDVFYAYDRLFTPLLPRRDSLLTTLEAAIRMLDDAAGRVYQFNATMHRTRAQAKKKTGGRYAFEGVEVLLAQVKEAVGVLEYEMEAVGVRGRQRERDGEEGGEEKKAREVEERRPRRRREREEEERGGGPWWKQG</sequence>
<feature type="transmembrane region" description="Helical" evidence="2">
    <location>
        <begin position="183"/>
        <end position="204"/>
    </location>
</feature>
<evidence type="ECO:0000313" key="3">
    <source>
        <dbReference type="EMBL" id="TKW56523.1"/>
    </source>
</evidence>
<comment type="caution">
    <text evidence="3">The sequence shown here is derived from an EMBL/GenBank/DDBJ whole genome shotgun (WGS) entry which is preliminary data.</text>
</comment>
<evidence type="ECO:0000256" key="1">
    <source>
        <dbReference type="SAM" id="MobiDB-lite"/>
    </source>
</evidence>
<proteinExistence type="predicted"/>
<evidence type="ECO:0000256" key="2">
    <source>
        <dbReference type="SAM" id="Phobius"/>
    </source>
</evidence>
<reference evidence="3 4" key="1">
    <citation type="journal article" date="2019" name="PLoS ONE">
        <title>Comparative genome analysis indicates high evolutionary potential of pathogenicity genes in Colletotrichum tanaceti.</title>
        <authorList>
            <person name="Lelwala R.V."/>
            <person name="Korhonen P.K."/>
            <person name="Young N.D."/>
            <person name="Scott J.B."/>
            <person name="Ades P.A."/>
            <person name="Gasser R.B."/>
            <person name="Taylor P.W.J."/>
        </authorList>
    </citation>
    <scope>NUCLEOTIDE SEQUENCE [LARGE SCALE GENOMIC DNA]</scope>
    <source>
        <strain evidence="3">BRIP57314</strain>
    </source>
</reference>
<feature type="compositionally biased region" description="Pro residues" evidence="1">
    <location>
        <begin position="18"/>
        <end position="33"/>
    </location>
</feature>
<feature type="region of interest" description="Disordered" evidence="1">
    <location>
        <begin position="1"/>
        <end position="84"/>
    </location>
</feature>
<feature type="compositionally biased region" description="Low complexity" evidence="1">
    <location>
        <begin position="45"/>
        <end position="54"/>
    </location>
</feature>